<protein>
    <submittedName>
        <fullName evidence="1">Uncharacterized protein</fullName>
    </submittedName>
</protein>
<dbReference type="Gene3D" id="3.30.1120.10">
    <property type="match status" value="1"/>
</dbReference>
<organism evidence="1">
    <name type="scientific">Anguilla anguilla</name>
    <name type="common">European freshwater eel</name>
    <name type="synonym">Muraena anguilla</name>
    <dbReference type="NCBI Taxonomy" id="7936"/>
    <lineage>
        <taxon>Eukaryota</taxon>
        <taxon>Metazoa</taxon>
        <taxon>Chordata</taxon>
        <taxon>Craniata</taxon>
        <taxon>Vertebrata</taxon>
        <taxon>Euteleostomi</taxon>
        <taxon>Actinopterygii</taxon>
        <taxon>Neopterygii</taxon>
        <taxon>Teleostei</taxon>
        <taxon>Anguilliformes</taxon>
        <taxon>Anguillidae</taxon>
        <taxon>Anguilla</taxon>
    </lineage>
</organism>
<sequence>MMAVRVGQYKAHYWIWSNSWEEFNQVRGGLPA</sequence>
<reference evidence="1" key="2">
    <citation type="journal article" date="2015" name="Fish Shellfish Immunol.">
        <title>Early steps in the European eel (Anguilla anguilla)-Vibrio vulnificus interaction in the gills: Role of the RtxA13 toxin.</title>
        <authorList>
            <person name="Callol A."/>
            <person name="Pajuelo D."/>
            <person name="Ebbesson L."/>
            <person name="Teles M."/>
            <person name="MacKenzie S."/>
            <person name="Amaro C."/>
        </authorList>
    </citation>
    <scope>NUCLEOTIDE SEQUENCE</scope>
</reference>
<proteinExistence type="predicted"/>
<dbReference type="EMBL" id="GBXM01036998">
    <property type="protein sequence ID" value="JAH71579.1"/>
    <property type="molecule type" value="Transcribed_RNA"/>
</dbReference>
<name>A0A0E9V0B9_ANGAN</name>
<evidence type="ECO:0000313" key="1">
    <source>
        <dbReference type="EMBL" id="JAH71579.1"/>
    </source>
</evidence>
<reference evidence="1" key="1">
    <citation type="submission" date="2014-11" db="EMBL/GenBank/DDBJ databases">
        <authorList>
            <person name="Amaro Gonzalez C."/>
        </authorList>
    </citation>
    <scope>NUCLEOTIDE SEQUENCE</scope>
</reference>
<accession>A0A0E9V0B9</accession>
<dbReference type="AlphaFoldDB" id="A0A0E9V0B9"/>